<feature type="compositionally biased region" description="Basic and acidic residues" evidence="11">
    <location>
        <begin position="69"/>
        <end position="84"/>
    </location>
</feature>
<keyword evidence="7" id="KW-0238">DNA-binding</keyword>
<dbReference type="FunFam" id="3.30.160.60:FF:000150">
    <property type="entry name" value="Mds1 and evi1 complex locus protein"/>
    <property type="match status" value="1"/>
</dbReference>
<keyword evidence="6" id="KW-0805">Transcription regulation</keyword>
<feature type="region of interest" description="Disordered" evidence="11">
    <location>
        <begin position="628"/>
        <end position="647"/>
    </location>
</feature>
<feature type="domain" description="C2H2-type" evidence="12">
    <location>
        <begin position="546"/>
        <end position="573"/>
    </location>
</feature>
<keyword evidence="3" id="KW-0677">Repeat</keyword>
<dbReference type="FunFam" id="3.30.160.60:FF:000112">
    <property type="entry name" value="Mds1 and evi1 complex locus protein"/>
    <property type="match status" value="1"/>
</dbReference>
<evidence type="ECO:0000259" key="12">
    <source>
        <dbReference type="PROSITE" id="PS50157"/>
    </source>
</evidence>
<feature type="domain" description="C2H2-type" evidence="12">
    <location>
        <begin position="186"/>
        <end position="214"/>
    </location>
</feature>
<evidence type="ECO:0000256" key="10">
    <source>
        <dbReference type="PROSITE-ProRule" id="PRU00042"/>
    </source>
</evidence>
<dbReference type="Gene3D" id="3.30.160.60">
    <property type="entry name" value="Classic Zinc Finger"/>
    <property type="match status" value="6"/>
</dbReference>
<dbReference type="PROSITE" id="PS50157">
    <property type="entry name" value="ZINC_FINGER_C2H2_2"/>
    <property type="match status" value="7"/>
</dbReference>
<dbReference type="EMBL" id="CACVKT020005671">
    <property type="protein sequence ID" value="CAC5397234.1"/>
    <property type="molecule type" value="Genomic_DNA"/>
</dbReference>
<proteinExistence type="predicted"/>
<dbReference type="PANTHER" id="PTHR24399:SF23">
    <property type="entry name" value="C2H2-TYPE DOMAIN-CONTAINING PROTEIN"/>
    <property type="match status" value="1"/>
</dbReference>
<evidence type="ECO:0000256" key="6">
    <source>
        <dbReference type="ARBA" id="ARBA00023015"/>
    </source>
</evidence>
<evidence type="ECO:0000313" key="13">
    <source>
        <dbReference type="EMBL" id="CAC5397234.1"/>
    </source>
</evidence>
<evidence type="ECO:0000256" key="5">
    <source>
        <dbReference type="ARBA" id="ARBA00022833"/>
    </source>
</evidence>
<dbReference type="FunFam" id="3.30.160.60:FF:000126">
    <property type="entry name" value="Mds1 and evi1 complex locus protein"/>
    <property type="match status" value="1"/>
</dbReference>
<feature type="region of interest" description="Disordered" evidence="11">
    <location>
        <begin position="305"/>
        <end position="352"/>
    </location>
</feature>
<feature type="region of interest" description="Disordered" evidence="11">
    <location>
        <begin position="62"/>
        <end position="84"/>
    </location>
</feature>
<dbReference type="GO" id="GO:0000978">
    <property type="term" value="F:RNA polymerase II cis-regulatory region sequence-specific DNA binding"/>
    <property type="evidence" value="ECO:0007669"/>
    <property type="project" value="TreeGrafter"/>
</dbReference>
<dbReference type="Pfam" id="PF00096">
    <property type="entry name" value="zf-C2H2"/>
    <property type="match status" value="6"/>
</dbReference>
<keyword evidence="2" id="KW-0479">Metal-binding</keyword>
<evidence type="ECO:0000256" key="4">
    <source>
        <dbReference type="ARBA" id="ARBA00022771"/>
    </source>
</evidence>
<evidence type="ECO:0000256" key="1">
    <source>
        <dbReference type="ARBA" id="ARBA00004123"/>
    </source>
</evidence>
<dbReference type="OrthoDB" id="10004641at2759"/>
<feature type="domain" description="C2H2-type" evidence="12">
    <location>
        <begin position="603"/>
        <end position="630"/>
    </location>
</feature>
<dbReference type="PROSITE" id="PS00028">
    <property type="entry name" value="ZINC_FINGER_C2H2_1"/>
    <property type="match status" value="6"/>
</dbReference>
<feature type="domain" description="C2H2-type" evidence="12">
    <location>
        <begin position="157"/>
        <end position="184"/>
    </location>
</feature>
<dbReference type="Proteomes" id="UP000507470">
    <property type="component" value="Unassembled WGS sequence"/>
</dbReference>
<dbReference type="GO" id="GO:0005654">
    <property type="term" value="C:nucleoplasm"/>
    <property type="evidence" value="ECO:0007669"/>
    <property type="project" value="TreeGrafter"/>
</dbReference>
<comment type="subcellular location">
    <subcellularLocation>
        <location evidence="1">Nucleus</location>
    </subcellularLocation>
</comment>
<dbReference type="SMART" id="SM00614">
    <property type="entry name" value="ZnF_BED"/>
    <property type="match status" value="1"/>
</dbReference>
<dbReference type="AlphaFoldDB" id="A0A6J8CQ67"/>
<evidence type="ECO:0000256" key="2">
    <source>
        <dbReference type="ARBA" id="ARBA00022723"/>
    </source>
</evidence>
<protein>
    <submittedName>
        <fullName evidence="13">PRDM16</fullName>
    </submittedName>
</protein>
<sequence length="739" mass="85781">MRRQLLSLINTNDNFKEKLKKEKSKKNTRMDKEGRSIKCDHCNLDVVSIEEFKMHKYNCKMNQESEENTTDRKTKQRKQDFESRGEMIRHQISHLTMRKYGCENCDKIFTDPSNLQRHIRSQHVGARCHTCTDCGKTFATSSGLKQHQHIHSTIKPFQCEVCFKAYTQFSNLCRHKRMHADCRQQIKCKDCHQSFSTVTSLSKHKRFCEGALRSGLNIGLSREPYHRMGTSDILTPHVQTNPLAMLRSHFPYYPQLQGMSQLFPTTACSSLHRYGIPFPQDIPNAQKSPVLNLFTTNEENFKVGLKRDRKHSLGDSPSSSVSDRDSFTSNDDERDYHTPKQAKYEEKKEVLLNKSPSQPRIYAPIPKIPTPLVLPVYRSDVKSTKVSSFNEYHASSFSKVTSDRGHEIIHANKTVTEQPLDLTRKTSKQIKDPDSNVESLKKTHIFGSSDKHNSPFTANNLLNSNMDSKARLFEKQMQPSPFSDQVRSFHDMYFPRFPFFGSQHLPFNPFIHHVIRPDLIDKQIASNRFNEHLQFMTSVNKIKERYSCKFCGKVFPRSANLTRHLRTHTGEQPYKCKYCERSFSISSNLQRHVRNIHNKEKPYRCPLCDRCFGQQTNLDRHLKKHETEGPIVHDSPDPEADEKCEQDNTQWDMKEEELNDNDISDTNSIPSSVEDDHDVVLSENYGKDLNDSLEKDLDRTDRVKTELTEKVNEHLFPSSLLVNAKFDFSKSFRPVPCFT</sequence>
<keyword evidence="5" id="KW-0862">Zinc</keyword>
<keyword evidence="9" id="KW-0539">Nucleus</keyword>
<dbReference type="SUPFAM" id="SSF57667">
    <property type="entry name" value="beta-beta-alpha zinc fingers"/>
    <property type="match status" value="4"/>
</dbReference>
<evidence type="ECO:0000313" key="14">
    <source>
        <dbReference type="Proteomes" id="UP000507470"/>
    </source>
</evidence>
<name>A0A6J8CQ67_MYTCO</name>
<feature type="domain" description="C2H2-type" evidence="12">
    <location>
        <begin position="100"/>
        <end position="128"/>
    </location>
</feature>
<dbReference type="FunFam" id="3.30.160.60:FF:000929">
    <property type="entry name" value="Uncharacterized protein, isoform B"/>
    <property type="match status" value="1"/>
</dbReference>
<evidence type="ECO:0000256" key="3">
    <source>
        <dbReference type="ARBA" id="ARBA00022737"/>
    </source>
</evidence>
<accession>A0A6J8CQ67</accession>
<reference evidence="13 14" key="1">
    <citation type="submission" date="2020-06" db="EMBL/GenBank/DDBJ databases">
        <authorList>
            <person name="Li R."/>
            <person name="Bekaert M."/>
        </authorList>
    </citation>
    <scope>NUCLEOTIDE SEQUENCE [LARGE SCALE GENOMIC DNA]</scope>
    <source>
        <strain evidence="14">wild</strain>
    </source>
</reference>
<dbReference type="InterPro" id="IPR013087">
    <property type="entry name" value="Znf_C2H2_type"/>
</dbReference>
<dbReference type="InterPro" id="IPR036236">
    <property type="entry name" value="Znf_C2H2_sf"/>
</dbReference>
<evidence type="ECO:0000256" key="11">
    <source>
        <dbReference type="SAM" id="MobiDB-lite"/>
    </source>
</evidence>
<keyword evidence="14" id="KW-1185">Reference proteome</keyword>
<organism evidence="13 14">
    <name type="scientific">Mytilus coruscus</name>
    <name type="common">Sea mussel</name>
    <dbReference type="NCBI Taxonomy" id="42192"/>
    <lineage>
        <taxon>Eukaryota</taxon>
        <taxon>Metazoa</taxon>
        <taxon>Spiralia</taxon>
        <taxon>Lophotrochozoa</taxon>
        <taxon>Mollusca</taxon>
        <taxon>Bivalvia</taxon>
        <taxon>Autobranchia</taxon>
        <taxon>Pteriomorphia</taxon>
        <taxon>Mytilida</taxon>
        <taxon>Mytiloidea</taxon>
        <taxon>Mytilidae</taxon>
        <taxon>Mytilinae</taxon>
        <taxon>Mytilus</taxon>
    </lineage>
</organism>
<gene>
    <name evidence="13" type="ORF">MCOR_31689</name>
</gene>
<dbReference type="SMART" id="SM00355">
    <property type="entry name" value="ZnF_C2H2"/>
    <property type="match status" value="8"/>
</dbReference>
<feature type="compositionally biased region" description="Basic and acidic residues" evidence="11">
    <location>
        <begin position="334"/>
        <end position="351"/>
    </location>
</feature>
<dbReference type="GO" id="GO:0008270">
    <property type="term" value="F:zinc ion binding"/>
    <property type="evidence" value="ECO:0007669"/>
    <property type="project" value="UniProtKB-KW"/>
</dbReference>
<dbReference type="FunFam" id="3.30.160.60:FF:000159">
    <property type="entry name" value="Mds1 and evi1 complex locus protein"/>
    <property type="match status" value="1"/>
</dbReference>
<keyword evidence="4 10" id="KW-0863">Zinc-finger</keyword>
<evidence type="ECO:0000256" key="9">
    <source>
        <dbReference type="ARBA" id="ARBA00023242"/>
    </source>
</evidence>
<dbReference type="PANTHER" id="PTHR24399">
    <property type="entry name" value="ZINC FINGER AND BTB DOMAIN-CONTAINING"/>
    <property type="match status" value="1"/>
</dbReference>
<dbReference type="GO" id="GO:0001227">
    <property type="term" value="F:DNA-binding transcription repressor activity, RNA polymerase II-specific"/>
    <property type="evidence" value="ECO:0007669"/>
    <property type="project" value="TreeGrafter"/>
</dbReference>
<keyword evidence="8" id="KW-0804">Transcription</keyword>
<feature type="domain" description="C2H2-type" evidence="12">
    <location>
        <begin position="574"/>
        <end position="602"/>
    </location>
</feature>
<evidence type="ECO:0000256" key="7">
    <source>
        <dbReference type="ARBA" id="ARBA00023125"/>
    </source>
</evidence>
<evidence type="ECO:0000256" key="8">
    <source>
        <dbReference type="ARBA" id="ARBA00023163"/>
    </source>
</evidence>
<feature type="domain" description="C2H2-type" evidence="12">
    <location>
        <begin position="129"/>
        <end position="156"/>
    </location>
</feature>